<gene>
    <name evidence="1" type="ORF">SPLIT_LOCUS9026</name>
</gene>
<sequence length="311" mass="35553">MNYTRYKFRPCTLISFSIILILNIISLNGDIIVKSQQDILDDLPRASDLDHYLSVLEKAVDFCVENKYGVDMSLDFGLFLAGVTINQVLREKIHKLPPNLVVRLEQVLLKYGEIKDYFNVNVRKGLLRKYGPSAQNTCIARLARQPIFPPTRMPQAKCKLPTLCISYLFVGDVFGYGLAHRLLLFVMAKHSRNCAVFGKEVDKDKMDKFCSFLYLECQYNAFNDFAMPDLVFEIVALCGLLGNAQFLTNSWMKFLTTYQTRDGYFNGDIIGMEHIDTNMNVTDQNELNKHTTGTAVAAYANVIRYIIETHY</sequence>
<dbReference type="InterPro" id="IPR031751">
    <property type="entry name" value="DUF4735"/>
</dbReference>
<name>A0A9P0I904_SPOLI</name>
<dbReference type="PANTHER" id="PTHR33539:SF1">
    <property type="entry name" value="UPF0764 PROTEIN C16ORF89"/>
    <property type="match status" value="1"/>
</dbReference>
<keyword evidence="2" id="KW-1185">Reference proteome</keyword>
<reference evidence="1" key="1">
    <citation type="submission" date="2022-02" db="EMBL/GenBank/DDBJ databases">
        <authorList>
            <person name="King R."/>
        </authorList>
    </citation>
    <scope>NUCLEOTIDE SEQUENCE</scope>
</reference>
<dbReference type="EMBL" id="LR824534">
    <property type="protein sequence ID" value="CAH1643672.1"/>
    <property type="molecule type" value="Genomic_DNA"/>
</dbReference>
<accession>A0A9P0I904</accession>
<dbReference type="GO" id="GO:0016020">
    <property type="term" value="C:membrane"/>
    <property type="evidence" value="ECO:0007669"/>
    <property type="project" value="TreeGrafter"/>
</dbReference>
<dbReference type="AlphaFoldDB" id="A0A9P0I904"/>
<dbReference type="GO" id="GO:0005829">
    <property type="term" value="C:cytosol"/>
    <property type="evidence" value="ECO:0007669"/>
    <property type="project" value="TreeGrafter"/>
</dbReference>
<proteinExistence type="predicted"/>
<evidence type="ECO:0000313" key="2">
    <source>
        <dbReference type="Proteomes" id="UP001153321"/>
    </source>
</evidence>
<protein>
    <submittedName>
        <fullName evidence="1">Uncharacterized protein</fullName>
    </submittedName>
</protein>
<dbReference type="Proteomes" id="UP001153321">
    <property type="component" value="Chromosome 3"/>
</dbReference>
<dbReference type="Pfam" id="PF15882">
    <property type="entry name" value="DUF4735"/>
    <property type="match status" value="1"/>
</dbReference>
<dbReference type="PANTHER" id="PTHR33539">
    <property type="entry name" value="UPF0764 PROTEIN C16ORF89"/>
    <property type="match status" value="1"/>
</dbReference>
<organism evidence="1 2">
    <name type="scientific">Spodoptera littoralis</name>
    <name type="common">Egyptian cotton leafworm</name>
    <dbReference type="NCBI Taxonomy" id="7109"/>
    <lineage>
        <taxon>Eukaryota</taxon>
        <taxon>Metazoa</taxon>
        <taxon>Ecdysozoa</taxon>
        <taxon>Arthropoda</taxon>
        <taxon>Hexapoda</taxon>
        <taxon>Insecta</taxon>
        <taxon>Pterygota</taxon>
        <taxon>Neoptera</taxon>
        <taxon>Endopterygota</taxon>
        <taxon>Lepidoptera</taxon>
        <taxon>Glossata</taxon>
        <taxon>Ditrysia</taxon>
        <taxon>Noctuoidea</taxon>
        <taxon>Noctuidae</taxon>
        <taxon>Amphipyrinae</taxon>
        <taxon>Spodoptera</taxon>
    </lineage>
</organism>
<evidence type="ECO:0000313" key="1">
    <source>
        <dbReference type="EMBL" id="CAH1643672.1"/>
    </source>
</evidence>